<keyword evidence="1" id="KW-1133">Transmembrane helix</keyword>
<dbReference type="EMBL" id="MFZO01000038">
    <property type="protein sequence ID" value="OGK24173.1"/>
    <property type="molecule type" value="Genomic_DNA"/>
</dbReference>
<dbReference type="AlphaFoldDB" id="A0A1F7GZG6"/>
<evidence type="ECO:0000313" key="3">
    <source>
        <dbReference type="Proteomes" id="UP000177913"/>
    </source>
</evidence>
<comment type="caution">
    <text evidence="2">The sequence shown here is derived from an EMBL/GenBank/DDBJ whole genome shotgun (WGS) entry which is preliminary data.</text>
</comment>
<reference evidence="2 3" key="1">
    <citation type="journal article" date="2016" name="Nat. Commun.">
        <title>Thousands of microbial genomes shed light on interconnected biogeochemical processes in an aquifer system.</title>
        <authorList>
            <person name="Anantharaman K."/>
            <person name="Brown C.T."/>
            <person name="Hug L.A."/>
            <person name="Sharon I."/>
            <person name="Castelle C.J."/>
            <person name="Probst A.J."/>
            <person name="Thomas B.C."/>
            <person name="Singh A."/>
            <person name="Wilkins M.J."/>
            <person name="Karaoz U."/>
            <person name="Brodie E.L."/>
            <person name="Williams K.H."/>
            <person name="Hubbard S.S."/>
            <person name="Banfield J.F."/>
        </authorList>
    </citation>
    <scope>NUCLEOTIDE SEQUENCE [LARGE SCALE GENOMIC DNA]</scope>
</reference>
<proteinExistence type="predicted"/>
<protein>
    <submittedName>
        <fullName evidence="2">Uncharacterized protein</fullName>
    </submittedName>
</protein>
<name>A0A1F7GZG6_9BACT</name>
<accession>A0A1F7GZG6</accession>
<sequence length="209" mass="23357">MNIAKRKSGIIVVIISAVTLSILVYQYFVYRTRQEPTISPVTALSIPTPTPTVIFLPVSVDSPDGTRTLTMKYQENNTTATYSFFASEKPENLEKLIATKTVPALYTFSIPDNTWSPDNKYAFVTESTPTKKSYFIFPASESLPENNLQNTDVHALFSQKYPQYILTDITGWAAPNLLIMNTTADGGERGPSFWFDITTQVFIQLGALF</sequence>
<keyword evidence="1" id="KW-0472">Membrane</keyword>
<evidence type="ECO:0000256" key="1">
    <source>
        <dbReference type="SAM" id="Phobius"/>
    </source>
</evidence>
<gene>
    <name evidence="2" type="ORF">A3C25_00245</name>
</gene>
<dbReference type="Proteomes" id="UP000177913">
    <property type="component" value="Unassembled WGS sequence"/>
</dbReference>
<evidence type="ECO:0000313" key="2">
    <source>
        <dbReference type="EMBL" id="OGK24173.1"/>
    </source>
</evidence>
<keyword evidence="1" id="KW-0812">Transmembrane</keyword>
<organism evidence="2 3">
    <name type="scientific">Candidatus Roizmanbacteria bacterium RIFCSPHIGHO2_02_FULL_38_11</name>
    <dbReference type="NCBI Taxonomy" id="1802039"/>
    <lineage>
        <taxon>Bacteria</taxon>
        <taxon>Candidatus Roizmaniibacteriota</taxon>
    </lineage>
</organism>
<feature type="transmembrane region" description="Helical" evidence="1">
    <location>
        <begin position="9"/>
        <end position="28"/>
    </location>
</feature>